<feature type="compositionally biased region" description="Basic and acidic residues" evidence="1">
    <location>
        <begin position="128"/>
        <end position="140"/>
    </location>
</feature>
<organism evidence="2 3">
    <name type="scientific">Candidatus Kaiserbacteria bacterium GWA2_50_9</name>
    <dbReference type="NCBI Taxonomy" id="1798474"/>
    <lineage>
        <taxon>Bacteria</taxon>
        <taxon>Candidatus Kaiseribacteriota</taxon>
    </lineage>
</organism>
<name>A0A1F6BTQ2_9BACT</name>
<dbReference type="EMBL" id="MFKN01000033">
    <property type="protein sequence ID" value="OGG40326.1"/>
    <property type="molecule type" value="Genomic_DNA"/>
</dbReference>
<proteinExistence type="predicted"/>
<reference evidence="2 3" key="1">
    <citation type="journal article" date="2016" name="Nat. Commun.">
        <title>Thousands of microbial genomes shed light on interconnected biogeochemical processes in an aquifer system.</title>
        <authorList>
            <person name="Anantharaman K."/>
            <person name="Brown C.T."/>
            <person name="Hug L.A."/>
            <person name="Sharon I."/>
            <person name="Castelle C.J."/>
            <person name="Probst A.J."/>
            <person name="Thomas B.C."/>
            <person name="Singh A."/>
            <person name="Wilkins M.J."/>
            <person name="Karaoz U."/>
            <person name="Brodie E.L."/>
            <person name="Williams K.H."/>
            <person name="Hubbard S.S."/>
            <person name="Banfield J.F."/>
        </authorList>
    </citation>
    <scope>NUCLEOTIDE SEQUENCE [LARGE SCALE GENOMIC DNA]</scope>
</reference>
<dbReference type="STRING" id="1798474.A2118_01330"/>
<accession>A0A1F6BTQ2</accession>
<comment type="caution">
    <text evidence="2">The sequence shown here is derived from an EMBL/GenBank/DDBJ whole genome shotgun (WGS) entry which is preliminary data.</text>
</comment>
<evidence type="ECO:0000313" key="3">
    <source>
        <dbReference type="Proteomes" id="UP000179014"/>
    </source>
</evidence>
<evidence type="ECO:0000256" key="1">
    <source>
        <dbReference type="SAM" id="MobiDB-lite"/>
    </source>
</evidence>
<dbReference type="Proteomes" id="UP000179014">
    <property type="component" value="Unassembled WGS sequence"/>
</dbReference>
<feature type="compositionally biased region" description="Basic and acidic residues" evidence="1">
    <location>
        <begin position="149"/>
        <end position="158"/>
    </location>
</feature>
<gene>
    <name evidence="2" type="ORF">A2118_01330</name>
</gene>
<dbReference type="AlphaFoldDB" id="A0A1F6BTQ2"/>
<sequence length="158" mass="17599">MTSRKITEGSLGRGPLLKILNKQARVADLSDAGRERLEAALKAGIAVEARKHDLQYGLSDKHIDALKQFPTSEKYADRRLLKPKELKVLENSLDIFFKTKPAESKIEDKNAPLSKTEAPANDNVWSKTEARLPENIEPKPSEAPPRPAANDDRYQEAA</sequence>
<feature type="region of interest" description="Disordered" evidence="1">
    <location>
        <begin position="106"/>
        <end position="158"/>
    </location>
</feature>
<protein>
    <submittedName>
        <fullName evidence="2">Uncharacterized protein</fullName>
    </submittedName>
</protein>
<evidence type="ECO:0000313" key="2">
    <source>
        <dbReference type="EMBL" id="OGG40326.1"/>
    </source>
</evidence>